<evidence type="ECO:0000313" key="2">
    <source>
        <dbReference type="EMBL" id="OQP60896.1"/>
    </source>
</evidence>
<keyword evidence="3" id="KW-1185">Reference proteome</keyword>
<dbReference type="Proteomes" id="UP000192796">
    <property type="component" value="Unassembled WGS sequence"/>
</dbReference>
<keyword evidence="1" id="KW-0812">Transmembrane</keyword>
<sequence>MEKDTSFSHTESLALIESMINRATNRFNEDGSLYLLWGWVVFLCSITEFFLLRIQFEKHYLVWTLTWATTIYQIFVLRRKRRKQTVRTYTDDIIKYVWLTFVIIMFLAAVLIGTIQGKEYYKLIDPLFLVIYGMPTFLSGIILRFKPLMWGGIGCWALSVVTPVIPFEYHLLLVSAAMVIAWIVPGYLLRIKFRRSNRALA</sequence>
<organism evidence="2 3">
    <name type="scientific">Niastella vici</name>
    <dbReference type="NCBI Taxonomy" id="1703345"/>
    <lineage>
        <taxon>Bacteria</taxon>
        <taxon>Pseudomonadati</taxon>
        <taxon>Bacteroidota</taxon>
        <taxon>Chitinophagia</taxon>
        <taxon>Chitinophagales</taxon>
        <taxon>Chitinophagaceae</taxon>
        <taxon>Niastella</taxon>
    </lineage>
</organism>
<dbReference type="EMBL" id="LVYD01000058">
    <property type="protein sequence ID" value="OQP60896.1"/>
    <property type="molecule type" value="Genomic_DNA"/>
</dbReference>
<proteinExistence type="predicted"/>
<reference evidence="2 3" key="1">
    <citation type="submission" date="2016-03" db="EMBL/GenBank/DDBJ databases">
        <title>Niastella vici sp. nov., isolated from farmland soil.</title>
        <authorList>
            <person name="Chen L."/>
            <person name="Wang D."/>
            <person name="Yang S."/>
            <person name="Wang G."/>
        </authorList>
    </citation>
    <scope>NUCLEOTIDE SEQUENCE [LARGE SCALE GENOMIC DNA]</scope>
    <source>
        <strain evidence="2 3">DJ57</strain>
    </source>
</reference>
<keyword evidence="1" id="KW-0472">Membrane</keyword>
<feature type="transmembrane region" description="Helical" evidence="1">
    <location>
        <begin position="60"/>
        <end position="77"/>
    </location>
</feature>
<evidence type="ECO:0000256" key="1">
    <source>
        <dbReference type="SAM" id="Phobius"/>
    </source>
</evidence>
<dbReference type="AlphaFoldDB" id="A0A1V9FRL6"/>
<evidence type="ECO:0000313" key="3">
    <source>
        <dbReference type="Proteomes" id="UP000192796"/>
    </source>
</evidence>
<dbReference type="OrthoDB" id="670335at2"/>
<dbReference type="STRING" id="1703345.A3860_03980"/>
<feature type="transmembrane region" description="Helical" evidence="1">
    <location>
        <begin position="171"/>
        <end position="189"/>
    </location>
</feature>
<feature type="transmembrane region" description="Helical" evidence="1">
    <location>
        <begin position="123"/>
        <end position="143"/>
    </location>
</feature>
<dbReference type="RefSeq" id="WP_081150882.1">
    <property type="nucleotide sequence ID" value="NZ_LVYD01000058.1"/>
</dbReference>
<keyword evidence="1" id="KW-1133">Transmembrane helix</keyword>
<feature type="transmembrane region" description="Helical" evidence="1">
    <location>
        <begin position="148"/>
        <end position="165"/>
    </location>
</feature>
<comment type="caution">
    <text evidence="2">The sequence shown here is derived from an EMBL/GenBank/DDBJ whole genome shotgun (WGS) entry which is preliminary data.</text>
</comment>
<protein>
    <submittedName>
        <fullName evidence="2">Uncharacterized protein</fullName>
    </submittedName>
</protein>
<accession>A0A1V9FRL6</accession>
<feature type="transmembrane region" description="Helical" evidence="1">
    <location>
        <begin position="97"/>
        <end position="117"/>
    </location>
</feature>
<gene>
    <name evidence="2" type="ORF">A3860_03980</name>
</gene>
<name>A0A1V9FRL6_9BACT</name>
<feature type="transmembrane region" description="Helical" evidence="1">
    <location>
        <begin position="34"/>
        <end position="54"/>
    </location>
</feature>